<accession>A0ABU5TEJ1</accession>
<evidence type="ECO:0000256" key="1">
    <source>
        <dbReference type="SAM" id="Phobius"/>
    </source>
</evidence>
<organism evidence="3 4">
    <name type="scientific">Pseudanabaena galeata UHCC 0370</name>
    <dbReference type="NCBI Taxonomy" id="3110310"/>
    <lineage>
        <taxon>Bacteria</taxon>
        <taxon>Bacillati</taxon>
        <taxon>Cyanobacteriota</taxon>
        <taxon>Cyanophyceae</taxon>
        <taxon>Pseudanabaenales</taxon>
        <taxon>Pseudanabaenaceae</taxon>
        <taxon>Pseudanabaena</taxon>
    </lineage>
</organism>
<comment type="caution">
    <text evidence="3">The sequence shown here is derived from an EMBL/GenBank/DDBJ whole genome shotgun (WGS) entry which is preliminary data.</text>
</comment>
<keyword evidence="1" id="KW-0472">Membrane</keyword>
<gene>
    <name evidence="3" type="ORF">VB774_03585</name>
</gene>
<keyword evidence="1" id="KW-1133">Transmembrane helix</keyword>
<feature type="domain" description="NERD" evidence="2">
    <location>
        <begin position="97"/>
        <end position="203"/>
    </location>
</feature>
<keyword evidence="4" id="KW-1185">Reference proteome</keyword>
<dbReference type="Pfam" id="PF08378">
    <property type="entry name" value="NERD"/>
    <property type="match status" value="1"/>
</dbReference>
<evidence type="ECO:0000313" key="4">
    <source>
        <dbReference type="Proteomes" id="UP001301388"/>
    </source>
</evidence>
<proteinExistence type="predicted"/>
<evidence type="ECO:0000313" key="3">
    <source>
        <dbReference type="EMBL" id="MEA5476693.1"/>
    </source>
</evidence>
<feature type="transmembrane region" description="Helical" evidence="1">
    <location>
        <begin position="68"/>
        <end position="88"/>
    </location>
</feature>
<feature type="transmembrane region" description="Helical" evidence="1">
    <location>
        <begin position="21"/>
        <end position="41"/>
    </location>
</feature>
<keyword evidence="1" id="KW-0812">Transmembrane</keyword>
<dbReference type="InterPro" id="IPR011528">
    <property type="entry name" value="NERD"/>
</dbReference>
<protein>
    <submittedName>
        <fullName evidence="3">Nuclease-related domain-containing protein</fullName>
    </submittedName>
</protein>
<evidence type="ECO:0000259" key="2">
    <source>
        <dbReference type="Pfam" id="PF08378"/>
    </source>
</evidence>
<sequence>MSKRGRRAGENIRELALKRRAKAVISFVGAGIVAFVPFLLIRTFENFLKQITSNNFSQPQSSLNIPPIFYVMFIIIALGLVVNGVFLWRRANDADQGARGEEEVSRELSQLEYEGWKIDYGIRLGNGLGDADIVCISPQDKAYVIDVKSHKGEVMVDGEQLHRRMGKTNYPFEKDFISQTMKQALQVGKQRSLKFVTPIIAFSEAKVSVPSNRLRKVYIVEKSRLVSFLKSLG</sequence>
<dbReference type="RefSeq" id="WP_323259880.1">
    <property type="nucleotide sequence ID" value="NZ_JAYGIE010000009.1"/>
</dbReference>
<dbReference type="Proteomes" id="UP001301388">
    <property type="component" value="Unassembled WGS sequence"/>
</dbReference>
<dbReference type="EMBL" id="JAYGIE010000009">
    <property type="protein sequence ID" value="MEA5476693.1"/>
    <property type="molecule type" value="Genomic_DNA"/>
</dbReference>
<name>A0ABU5TEJ1_9CYAN</name>
<reference evidence="3 4" key="1">
    <citation type="submission" date="2023-12" db="EMBL/GenBank/DDBJ databases">
        <title>Baltic Sea Cyanobacteria.</title>
        <authorList>
            <person name="Delbaje E."/>
            <person name="Fewer D.P."/>
            <person name="Shishido T.K."/>
        </authorList>
    </citation>
    <scope>NUCLEOTIDE SEQUENCE [LARGE SCALE GENOMIC DNA]</scope>
    <source>
        <strain evidence="3 4">UHCC 0370</strain>
    </source>
</reference>